<dbReference type="Proteomes" id="UP000593890">
    <property type="component" value="Chromosome"/>
</dbReference>
<dbReference type="InterPro" id="IPR043129">
    <property type="entry name" value="ATPase_NBD"/>
</dbReference>
<evidence type="ECO:0000313" key="3">
    <source>
        <dbReference type="Proteomes" id="UP000593890"/>
    </source>
</evidence>
<dbReference type="CDD" id="cd23763">
    <property type="entry name" value="ASKHA_ATPase_ROK"/>
    <property type="match status" value="1"/>
</dbReference>
<sequence length="324" mass="34948">MYYAGFDVGGTKCAVCLGQELPTGMDILARRQFATGRDKHPYSILEEFADTFVRMIEEKNIPKQEIAGIGISCGGPLDTKAGVIHRPPNLPLWDNIPIISYFEEKFGIPVHLQNDANACAIAEWKYGAGQGHQNVLFFTFGTGLGAGLILNGKLYEGACGMAGEAGHIRLAKAGPMGYFKEGSFEGFCSGGGIANLGRIYVKEEQSQGKHPLLLQKAGDDPQNITAKLIGDLADEGDDLCRRIYEKSGEMLGAGLSVMIDILNPDIIVIGSIYARSTHLLEPSMRRVLEQEALPQSLEHCRIVPAKLLDNVGDYAALSVATGSF</sequence>
<proteinExistence type="inferred from homology"/>
<dbReference type="GO" id="GO:0016301">
    <property type="term" value="F:kinase activity"/>
    <property type="evidence" value="ECO:0007669"/>
    <property type="project" value="UniProtKB-KW"/>
</dbReference>
<dbReference type="Gene3D" id="3.30.420.40">
    <property type="match status" value="2"/>
</dbReference>
<evidence type="ECO:0000313" key="2">
    <source>
        <dbReference type="EMBL" id="BCI61270.1"/>
    </source>
</evidence>
<dbReference type="EMBL" id="AP023321">
    <property type="protein sequence ID" value="BCI61270.1"/>
    <property type="molecule type" value="Genomic_DNA"/>
</dbReference>
<dbReference type="InterPro" id="IPR000600">
    <property type="entry name" value="ROK"/>
</dbReference>
<protein>
    <submittedName>
        <fullName evidence="2">N-acylmannosamine kinase</fullName>
    </submittedName>
</protein>
<keyword evidence="2" id="KW-0418">Kinase</keyword>
<keyword evidence="2" id="KW-0808">Transferase</keyword>
<keyword evidence="3" id="KW-1185">Reference proteome</keyword>
<dbReference type="PANTHER" id="PTHR18964">
    <property type="entry name" value="ROK (REPRESSOR, ORF, KINASE) FAMILY"/>
    <property type="match status" value="1"/>
</dbReference>
<reference evidence="3" key="1">
    <citation type="submission" date="2020-07" db="EMBL/GenBank/DDBJ databases">
        <title>Complete genome sequencing of Clostridia bacterium strain 12CBH8.</title>
        <authorList>
            <person name="Sakamoto M."/>
            <person name="Murakami T."/>
            <person name="Mori H."/>
        </authorList>
    </citation>
    <scope>NUCLEOTIDE SEQUENCE [LARGE SCALE GENOMIC DNA]</scope>
    <source>
        <strain evidence="3">12CBH8</strain>
    </source>
</reference>
<gene>
    <name evidence="2" type="ORF">C12CBH8_19090</name>
</gene>
<dbReference type="AlphaFoldDB" id="A0A7I8D3C9"/>
<dbReference type="Pfam" id="PF00480">
    <property type="entry name" value="ROK"/>
    <property type="match status" value="1"/>
</dbReference>
<dbReference type="SUPFAM" id="SSF53067">
    <property type="entry name" value="Actin-like ATPase domain"/>
    <property type="match status" value="1"/>
</dbReference>
<dbReference type="KEGG" id="sman:C12CBH8_19090"/>
<organism evidence="2 3">
    <name type="scientific">Solibaculum mannosilyticum</name>
    <dbReference type="NCBI Taxonomy" id="2780922"/>
    <lineage>
        <taxon>Bacteria</taxon>
        <taxon>Bacillati</taxon>
        <taxon>Bacillota</taxon>
        <taxon>Clostridia</taxon>
        <taxon>Eubacteriales</taxon>
        <taxon>Oscillospiraceae</taxon>
        <taxon>Solibaculum</taxon>
    </lineage>
</organism>
<name>A0A7I8D3C9_9FIRM</name>
<comment type="similarity">
    <text evidence="1">Belongs to the ROK (NagC/XylR) family.</text>
</comment>
<dbReference type="PANTHER" id="PTHR18964:SF149">
    <property type="entry name" value="BIFUNCTIONAL UDP-N-ACETYLGLUCOSAMINE 2-EPIMERASE_N-ACETYLMANNOSAMINE KINASE"/>
    <property type="match status" value="1"/>
</dbReference>
<evidence type="ECO:0000256" key="1">
    <source>
        <dbReference type="ARBA" id="ARBA00006479"/>
    </source>
</evidence>
<accession>A0A7I8D3C9</accession>